<evidence type="ECO:0000256" key="2">
    <source>
        <dbReference type="SAM" id="Phobius"/>
    </source>
</evidence>
<comment type="caution">
    <text evidence="3">The sequence shown here is derived from an EMBL/GenBank/DDBJ whole genome shotgun (WGS) entry which is preliminary data.</text>
</comment>
<organism evidence="3 4">
    <name type="scientific">Amycolatopsis sulphurea</name>
    <dbReference type="NCBI Taxonomy" id="76022"/>
    <lineage>
        <taxon>Bacteria</taxon>
        <taxon>Bacillati</taxon>
        <taxon>Actinomycetota</taxon>
        <taxon>Actinomycetes</taxon>
        <taxon>Pseudonocardiales</taxon>
        <taxon>Pseudonocardiaceae</taxon>
        <taxon>Amycolatopsis</taxon>
    </lineage>
</organism>
<feature type="region of interest" description="Disordered" evidence="1">
    <location>
        <begin position="165"/>
        <end position="206"/>
    </location>
</feature>
<evidence type="ECO:0000256" key="1">
    <source>
        <dbReference type="SAM" id="MobiDB-lite"/>
    </source>
</evidence>
<dbReference type="AlphaFoldDB" id="A0A2A9FB17"/>
<feature type="compositionally biased region" description="Polar residues" evidence="1">
    <location>
        <begin position="165"/>
        <end position="181"/>
    </location>
</feature>
<keyword evidence="2" id="KW-1133">Transmembrane helix</keyword>
<feature type="compositionally biased region" description="Gly residues" evidence="1">
    <location>
        <begin position="183"/>
        <end position="206"/>
    </location>
</feature>
<dbReference type="Proteomes" id="UP000243542">
    <property type="component" value="Unassembled WGS sequence"/>
</dbReference>
<keyword evidence="2" id="KW-0812">Transmembrane</keyword>
<dbReference type="EMBL" id="PDJK01000002">
    <property type="protein sequence ID" value="PFG48143.1"/>
    <property type="molecule type" value="Genomic_DNA"/>
</dbReference>
<name>A0A2A9FB17_9PSEU</name>
<accession>A0A2A9FB17</accession>
<reference evidence="3 4" key="1">
    <citation type="submission" date="2017-10" db="EMBL/GenBank/DDBJ databases">
        <title>Sequencing the genomes of 1000 actinobacteria strains.</title>
        <authorList>
            <person name="Klenk H.-P."/>
        </authorList>
    </citation>
    <scope>NUCLEOTIDE SEQUENCE [LARGE SCALE GENOMIC DNA]</scope>
    <source>
        <strain evidence="3 4">DSM 46092</strain>
    </source>
</reference>
<feature type="region of interest" description="Disordered" evidence="1">
    <location>
        <begin position="1"/>
        <end position="55"/>
    </location>
</feature>
<protein>
    <submittedName>
        <fullName evidence="3">Uncharacterized protein</fullName>
    </submittedName>
</protein>
<dbReference type="RefSeq" id="WP_211291888.1">
    <property type="nucleotide sequence ID" value="NZ_JBIAKZ010000002.1"/>
</dbReference>
<proteinExistence type="predicted"/>
<keyword evidence="2" id="KW-0472">Membrane</keyword>
<gene>
    <name evidence="3" type="ORF">ATK36_3217</name>
</gene>
<feature type="transmembrane region" description="Helical" evidence="2">
    <location>
        <begin position="72"/>
        <end position="92"/>
    </location>
</feature>
<evidence type="ECO:0000313" key="4">
    <source>
        <dbReference type="Proteomes" id="UP000243542"/>
    </source>
</evidence>
<sequence>MTQDDDNIGGQPEDNPQRGSMRFQDASTQPREPSLAEQRARRQALADQEREAQEAAEASAAAAKKAGTKRKILIGGGVTVGLAGLIATYYTVAKPAETTAVCTDANGVIQNDEYCDESYASSHGGHFSGGFWFIPLPGGGFSQYRYNYGGSGNIGQRVAGGSFTAPSGNTNVSTKSGTSVQRGGFGISGKSGTSGGTGGTGKSGGS</sequence>
<evidence type="ECO:0000313" key="3">
    <source>
        <dbReference type="EMBL" id="PFG48143.1"/>
    </source>
</evidence>
<keyword evidence="4" id="KW-1185">Reference proteome</keyword>